<keyword evidence="3" id="KW-1185">Reference proteome</keyword>
<reference evidence="2" key="1">
    <citation type="submission" date="2023-06" db="EMBL/GenBank/DDBJ databases">
        <title>Male Hemibagrus guttatus genome.</title>
        <authorList>
            <person name="Bian C."/>
        </authorList>
    </citation>
    <scope>NUCLEOTIDE SEQUENCE</scope>
    <source>
        <strain evidence="2">Male_cb2023</strain>
        <tissue evidence="2">Muscle</tissue>
    </source>
</reference>
<feature type="compositionally biased region" description="Polar residues" evidence="1">
    <location>
        <begin position="69"/>
        <end position="81"/>
    </location>
</feature>
<feature type="region of interest" description="Disordered" evidence="1">
    <location>
        <begin position="23"/>
        <end position="51"/>
    </location>
</feature>
<gene>
    <name evidence="2" type="ORF">QTP70_013286</name>
</gene>
<evidence type="ECO:0000256" key="1">
    <source>
        <dbReference type="SAM" id="MobiDB-lite"/>
    </source>
</evidence>
<feature type="region of interest" description="Disordered" evidence="1">
    <location>
        <begin position="64"/>
        <end position="96"/>
    </location>
</feature>
<dbReference type="EMBL" id="JAUCMX010000018">
    <property type="protein sequence ID" value="KAK3517616.1"/>
    <property type="molecule type" value="Genomic_DNA"/>
</dbReference>
<dbReference type="AlphaFoldDB" id="A0AAE0QBU7"/>
<evidence type="ECO:0000313" key="3">
    <source>
        <dbReference type="Proteomes" id="UP001274896"/>
    </source>
</evidence>
<sequence>MAVQRSPSNLMELERSCKEEWKKLPKNRSQSSPAPVGCAGQTSLSPTSQLTGLKGSTANILVPDPTAHLQGSSGVHASTGQDCFGSKMGTNTILGR</sequence>
<protein>
    <submittedName>
        <fullName evidence="2">Uncharacterized protein</fullName>
    </submittedName>
</protein>
<feature type="compositionally biased region" description="Polar residues" evidence="1">
    <location>
        <begin position="40"/>
        <end position="51"/>
    </location>
</feature>
<name>A0AAE0QBU7_9TELE</name>
<accession>A0AAE0QBU7</accession>
<dbReference type="Proteomes" id="UP001274896">
    <property type="component" value="Unassembled WGS sequence"/>
</dbReference>
<evidence type="ECO:0000313" key="2">
    <source>
        <dbReference type="EMBL" id="KAK3517616.1"/>
    </source>
</evidence>
<comment type="caution">
    <text evidence="2">The sequence shown here is derived from an EMBL/GenBank/DDBJ whole genome shotgun (WGS) entry which is preliminary data.</text>
</comment>
<organism evidence="2 3">
    <name type="scientific">Hemibagrus guttatus</name>
    <dbReference type="NCBI Taxonomy" id="175788"/>
    <lineage>
        <taxon>Eukaryota</taxon>
        <taxon>Metazoa</taxon>
        <taxon>Chordata</taxon>
        <taxon>Craniata</taxon>
        <taxon>Vertebrata</taxon>
        <taxon>Euteleostomi</taxon>
        <taxon>Actinopterygii</taxon>
        <taxon>Neopterygii</taxon>
        <taxon>Teleostei</taxon>
        <taxon>Ostariophysi</taxon>
        <taxon>Siluriformes</taxon>
        <taxon>Bagridae</taxon>
        <taxon>Hemibagrus</taxon>
    </lineage>
</organism>
<proteinExistence type="predicted"/>